<dbReference type="PANTHER" id="PTHR12270:SF25">
    <property type="entry name" value="GLYCOSYLTRANSFERASE-LIKE PROTEIN LARGE"/>
    <property type="match status" value="1"/>
</dbReference>
<dbReference type="STRING" id="1314783.A0A165NEB3"/>
<proteinExistence type="predicted"/>
<dbReference type="EMBL" id="KV429083">
    <property type="protein sequence ID" value="KZT66871.1"/>
    <property type="molecule type" value="Genomic_DNA"/>
</dbReference>
<keyword evidence="4 8" id="KW-1133">Transmembrane helix</keyword>
<dbReference type="GO" id="GO:0035269">
    <property type="term" value="P:protein O-linked glycosylation via mannose"/>
    <property type="evidence" value="ECO:0007669"/>
    <property type="project" value="TreeGrafter"/>
</dbReference>
<evidence type="ECO:0000313" key="10">
    <source>
        <dbReference type="Proteomes" id="UP000076727"/>
    </source>
</evidence>
<evidence type="ECO:0000256" key="7">
    <source>
        <dbReference type="SAM" id="MobiDB-lite"/>
    </source>
</evidence>
<keyword evidence="10" id="KW-1185">Reference proteome</keyword>
<evidence type="ECO:0000256" key="4">
    <source>
        <dbReference type="ARBA" id="ARBA00022989"/>
    </source>
</evidence>
<dbReference type="AlphaFoldDB" id="A0A165NEB3"/>
<evidence type="ECO:0000313" key="9">
    <source>
        <dbReference type="EMBL" id="KZT66871.1"/>
    </source>
</evidence>
<sequence length="501" mass="56566">MSFQRSYLDTSPTMSTPPPSPWRTRAEQIRRRPIRLRQAALILTAFGVLCTFILLSRQHPSNASTYDNWIVVEDRRSPLQPLPPNQPQQLPSLQNGHDHKPQHDSGRSPNLIDDHALAPEANIPKVHGTHVNAVAAAPEPIVFSLIMFSEDSANEGAILMKSILMYSSKPVEFHIICDEVAETYLGKRIRLVERPAHNILVRFYRLSLDDMRARIEREGGIMTDHSAGTRAGLMKLFIHEILPESVSRAIFVDTDAFFISDPALLWDRFDGFKPATAVAMPSHPDQSSEEWHNANRICSCIMLLDLARLRALRLMDSSAYRAAGAPALAPARFEAMFGAPGDGGKYQGVKLGDQGYWWAIVSQTPDIFEHLSYDWEMSSCLMDMYGTGLGDDVRDMKEEARSHVHTWDTPHVGQAVLPKLLHFNCLDAVSYYEWKGWTDPQNSLAQRWAPAVQYHVGFKWIWLNAHRPLGTLTVETEKVIFADELFAARHERKAVEPMELA</sequence>
<feature type="transmembrane region" description="Helical" evidence="8">
    <location>
        <begin position="39"/>
        <end position="56"/>
    </location>
</feature>
<keyword evidence="2 8" id="KW-0812">Transmembrane</keyword>
<comment type="subcellular location">
    <subcellularLocation>
        <location evidence="1">Membrane</location>
        <topology evidence="1">Single-pass type II membrane protein</topology>
    </subcellularLocation>
</comment>
<feature type="region of interest" description="Disordered" evidence="7">
    <location>
        <begin position="77"/>
        <end position="113"/>
    </location>
</feature>
<organism evidence="9 10">
    <name type="scientific">Daedalea quercina L-15889</name>
    <dbReference type="NCBI Taxonomy" id="1314783"/>
    <lineage>
        <taxon>Eukaryota</taxon>
        <taxon>Fungi</taxon>
        <taxon>Dikarya</taxon>
        <taxon>Basidiomycota</taxon>
        <taxon>Agaricomycotina</taxon>
        <taxon>Agaricomycetes</taxon>
        <taxon>Polyporales</taxon>
        <taxon>Fomitopsis</taxon>
    </lineage>
</organism>
<evidence type="ECO:0000256" key="8">
    <source>
        <dbReference type="SAM" id="Phobius"/>
    </source>
</evidence>
<dbReference type="Gene3D" id="3.90.550.10">
    <property type="entry name" value="Spore Coat Polysaccharide Biosynthesis Protein SpsA, Chain A"/>
    <property type="match status" value="1"/>
</dbReference>
<feature type="compositionally biased region" description="Basic and acidic residues" evidence="7">
    <location>
        <begin position="96"/>
        <end position="113"/>
    </location>
</feature>
<dbReference type="GO" id="GO:0016020">
    <property type="term" value="C:membrane"/>
    <property type="evidence" value="ECO:0007669"/>
    <property type="project" value="UniProtKB-SubCell"/>
</dbReference>
<keyword evidence="6" id="KW-0325">Glycoprotein</keyword>
<keyword evidence="3" id="KW-0735">Signal-anchor</keyword>
<feature type="region of interest" description="Disordered" evidence="7">
    <location>
        <begin position="1"/>
        <end position="26"/>
    </location>
</feature>
<dbReference type="GO" id="GO:0042285">
    <property type="term" value="F:xylosyltransferase activity"/>
    <property type="evidence" value="ECO:0007669"/>
    <property type="project" value="TreeGrafter"/>
</dbReference>
<accession>A0A165NEB3</accession>
<protein>
    <submittedName>
        <fullName evidence="9">Glycosyltransferase family 8 protein</fullName>
    </submittedName>
</protein>
<keyword evidence="5 8" id="KW-0472">Membrane</keyword>
<dbReference type="GO" id="GO:0015020">
    <property type="term" value="F:glucuronosyltransferase activity"/>
    <property type="evidence" value="ECO:0007669"/>
    <property type="project" value="TreeGrafter"/>
</dbReference>
<evidence type="ECO:0000256" key="5">
    <source>
        <dbReference type="ARBA" id="ARBA00023136"/>
    </source>
</evidence>
<evidence type="ECO:0000256" key="2">
    <source>
        <dbReference type="ARBA" id="ARBA00022692"/>
    </source>
</evidence>
<reference evidence="9 10" key="1">
    <citation type="journal article" date="2016" name="Mol. Biol. Evol.">
        <title>Comparative Genomics of Early-Diverging Mushroom-Forming Fungi Provides Insights into the Origins of Lignocellulose Decay Capabilities.</title>
        <authorList>
            <person name="Nagy L.G."/>
            <person name="Riley R."/>
            <person name="Tritt A."/>
            <person name="Adam C."/>
            <person name="Daum C."/>
            <person name="Floudas D."/>
            <person name="Sun H."/>
            <person name="Yadav J.S."/>
            <person name="Pangilinan J."/>
            <person name="Larsson K.H."/>
            <person name="Matsuura K."/>
            <person name="Barry K."/>
            <person name="Labutti K."/>
            <person name="Kuo R."/>
            <person name="Ohm R.A."/>
            <person name="Bhattacharya S.S."/>
            <person name="Shirouzu T."/>
            <person name="Yoshinaga Y."/>
            <person name="Martin F.M."/>
            <person name="Grigoriev I.V."/>
            <person name="Hibbett D.S."/>
        </authorList>
    </citation>
    <scope>NUCLEOTIDE SEQUENCE [LARGE SCALE GENOMIC DNA]</scope>
    <source>
        <strain evidence="9 10">L-15889</strain>
    </source>
</reference>
<name>A0A165NEB3_9APHY</name>
<keyword evidence="9" id="KW-0808">Transferase</keyword>
<gene>
    <name evidence="9" type="ORF">DAEQUDRAFT_729831</name>
</gene>
<dbReference type="Proteomes" id="UP000076727">
    <property type="component" value="Unassembled WGS sequence"/>
</dbReference>
<dbReference type="OrthoDB" id="411524at2759"/>
<dbReference type="SUPFAM" id="SSF53448">
    <property type="entry name" value="Nucleotide-diphospho-sugar transferases"/>
    <property type="match status" value="1"/>
</dbReference>
<dbReference type="PANTHER" id="PTHR12270">
    <property type="entry name" value="GLYCOSYLTRANSFERASE-RELATED"/>
    <property type="match status" value="1"/>
</dbReference>
<dbReference type="InterPro" id="IPR051292">
    <property type="entry name" value="Xyl/GlcA_transferase"/>
</dbReference>
<dbReference type="InterPro" id="IPR029044">
    <property type="entry name" value="Nucleotide-diphossugar_trans"/>
</dbReference>
<evidence type="ECO:0000256" key="1">
    <source>
        <dbReference type="ARBA" id="ARBA00004606"/>
    </source>
</evidence>
<evidence type="ECO:0000256" key="3">
    <source>
        <dbReference type="ARBA" id="ARBA00022968"/>
    </source>
</evidence>
<evidence type="ECO:0000256" key="6">
    <source>
        <dbReference type="ARBA" id="ARBA00023180"/>
    </source>
</evidence>